<feature type="transmembrane region" description="Helical" evidence="8">
    <location>
        <begin position="378"/>
        <end position="398"/>
    </location>
</feature>
<evidence type="ECO:0000256" key="5">
    <source>
        <dbReference type="ARBA" id="ARBA00022692"/>
    </source>
</evidence>
<comment type="subcellular location">
    <subcellularLocation>
        <location evidence="1">Cell membrane</location>
        <topology evidence="1">Multi-pass membrane protein</topology>
    </subcellularLocation>
</comment>
<dbReference type="PANTHER" id="PTHR33908">
    <property type="entry name" value="MANNOSYLTRANSFERASE YKCB-RELATED"/>
    <property type="match status" value="1"/>
</dbReference>
<keyword evidence="4 10" id="KW-0808">Transferase</keyword>
<evidence type="ECO:0000259" key="9">
    <source>
        <dbReference type="Pfam" id="PF13231"/>
    </source>
</evidence>
<keyword evidence="7 8" id="KW-0472">Membrane</keyword>
<dbReference type="GO" id="GO:0016757">
    <property type="term" value="F:glycosyltransferase activity"/>
    <property type="evidence" value="ECO:0007669"/>
    <property type="project" value="UniProtKB-KW"/>
</dbReference>
<accession>A0ABU3TH62</accession>
<gene>
    <name evidence="10" type="ORF">ROI90_09800</name>
</gene>
<name>A0ABU3TH62_9BACT</name>
<keyword evidence="3 10" id="KW-0328">Glycosyltransferase</keyword>
<dbReference type="Proteomes" id="UP001250698">
    <property type="component" value="Unassembled WGS sequence"/>
</dbReference>
<reference evidence="10 11" key="1">
    <citation type="submission" date="2023-10" db="EMBL/GenBank/DDBJ databases">
        <title>Hymenobacter endophyticus sp. nov., an isolate from the leaf tissues of wheat.</title>
        <authorList>
            <person name="Dai Y."/>
        </authorList>
    </citation>
    <scope>NUCLEOTIDE SEQUENCE [LARGE SCALE GENOMIC DNA]</scope>
    <source>
        <strain evidence="10 11">ZK17L-C2</strain>
    </source>
</reference>
<dbReference type="Pfam" id="PF13231">
    <property type="entry name" value="PMT_2"/>
    <property type="match status" value="1"/>
</dbReference>
<evidence type="ECO:0000256" key="3">
    <source>
        <dbReference type="ARBA" id="ARBA00022676"/>
    </source>
</evidence>
<evidence type="ECO:0000313" key="11">
    <source>
        <dbReference type="Proteomes" id="UP001250698"/>
    </source>
</evidence>
<feature type="transmembrane region" description="Helical" evidence="8">
    <location>
        <begin position="230"/>
        <end position="248"/>
    </location>
</feature>
<keyword evidence="11" id="KW-1185">Reference proteome</keyword>
<comment type="caution">
    <text evidence="10">The sequence shown here is derived from an EMBL/GenBank/DDBJ whole genome shotgun (WGS) entry which is preliminary data.</text>
</comment>
<feature type="transmembrane region" description="Helical" evidence="8">
    <location>
        <begin position="291"/>
        <end position="309"/>
    </location>
</feature>
<organism evidence="10 11">
    <name type="scientific">Hymenobacter endophyticus</name>
    <dbReference type="NCBI Taxonomy" id="3076335"/>
    <lineage>
        <taxon>Bacteria</taxon>
        <taxon>Pseudomonadati</taxon>
        <taxon>Bacteroidota</taxon>
        <taxon>Cytophagia</taxon>
        <taxon>Cytophagales</taxon>
        <taxon>Hymenobacteraceae</taxon>
        <taxon>Hymenobacter</taxon>
    </lineage>
</organism>
<feature type="transmembrane region" description="Helical" evidence="8">
    <location>
        <begin position="112"/>
        <end position="127"/>
    </location>
</feature>
<evidence type="ECO:0000256" key="1">
    <source>
        <dbReference type="ARBA" id="ARBA00004651"/>
    </source>
</evidence>
<feature type="transmembrane region" description="Helical" evidence="8">
    <location>
        <begin position="191"/>
        <end position="218"/>
    </location>
</feature>
<evidence type="ECO:0000256" key="6">
    <source>
        <dbReference type="ARBA" id="ARBA00022989"/>
    </source>
</evidence>
<evidence type="ECO:0000313" key="10">
    <source>
        <dbReference type="EMBL" id="MDU0370685.1"/>
    </source>
</evidence>
<proteinExistence type="predicted"/>
<evidence type="ECO:0000256" key="7">
    <source>
        <dbReference type="ARBA" id="ARBA00023136"/>
    </source>
</evidence>
<dbReference type="InterPro" id="IPR038731">
    <property type="entry name" value="RgtA/B/C-like"/>
</dbReference>
<dbReference type="InterPro" id="IPR050297">
    <property type="entry name" value="LipidA_mod_glycosyltrf_83"/>
</dbReference>
<sequence length="522" mass="58626">MALSEVQPSSTRSLFPRIQQWLQHPENRLLLLLLLLVFPLYYELGRTPVQLYDESRVAVNTTEMLRNGHWLVPHYDGAPDHWNTKPPLLIWLQVLSLKLFGISAWALRLPTLLASLGTVLLLFRFATRVLRRPWAGVLAGVILVTTTGFVRLHVARTADYDALLIFWQVLLWVHFFQYLETGARRHLLWVALSVLLATLTKGPAALLGLPGLAVYALGRGKLLWLLRQPGVYLAAVVWLAVMATYFLVREPLDPGYWEAVQNNDLGGRFLTTLDNHVHPWDFYLENFRQRFFAPWLWALLPALVVAGILQPAGLVKRAAWMLVLFCLSWLGVISSAQSKLEWYDAPIYPALALLLGLGLSIAYQDLRELYRPRVGRVAGVLAQVLLIGCVVLLPYYAITTQLIAERHSDFGLGPDGHLGRYITRLAREQPQVNNVTVLTHGMANSMLLYYKAEFEQHAGNRLTILNEPGTRTPPLGSVVVTCDPAFKAPLDSAFRMIEVHQNGSCQTLLLLSRLPSPGVPVP</sequence>
<feature type="transmembrane region" description="Helical" evidence="8">
    <location>
        <begin position="347"/>
        <end position="366"/>
    </location>
</feature>
<feature type="transmembrane region" description="Helical" evidence="8">
    <location>
        <begin position="133"/>
        <end position="150"/>
    </location>
</feature>
<dbReference type="PANTHER" id="PTHR33908:SF11">
    <property type="entry name" value="MEMBRANE PROTEIN"/>
    <property type="match status" value="1"/>
</dbReference>
<feature type="transmembrane region" description="Helical" evidence="8">
    <location>
        <begin position="318"/>
        <end position="335"/>
    </location>
</feature>
<evidence type="ECO:0000256" key="4">
    <source>
        <dbReference type="ARBA" id="ARBA00022679"/>
    </source>
</evidence>
<evidence type="ECO:0000256" key="2">
    <source>
        <dbReference type="ARBA" id="ARBA00022475"/>
    </source>
</evidence>
<evidence type="ECO:0000256" key="8">
    <source>
        <dbReference type="SAM" id="Phobius"/>
    </source>
</evidence>
<dbReference type="RefSeq" id="WP_315998166.1">
    <property type="nucleotide sequence ID" value="NZ_JAWDJT010000005.1"/>
</dbReference>
<keyword evidence="5 8" id="KW-0812">Transmembrane</keyword>
<protein>
    <submittedName>
        <fullName evidence="10">Glycosyltransferase family 39 protein</fullName>
        <ecNumber evidence="10">2.4.-.-</ecNumber>
    </submittedName>
</protein>
<feature type="domain" description="Glycosyltransferase RgtA/B/C/D-like" evidence="9">
    <location>
        <begin position="85"/>
        <end position="244"/>
    </location>
</feature>
<dbReference type="EMBL" id="JAWDJT010000005">
    <property type="protein sequence ID" value="MDU0370685.1"/>
    <property type="molecule type" value="Genomic_DNA"/>
</dbReference>
<keyword evidence="2" id="KW-1003">Cell membrane</keyword>
<keyword evidence="6 8" id="KW-1133">Transmembrane helix</keyword>
<dbReference type="EC" id="2.4.-.-" evidence="10"/>